<dbReference type="EMBL" id="CBDS010000078">
    <property type="protein sequence ID" value="CDB46223.1"/>
    <property type="molecule type" value="Genomic_DNA"/>
</dbReference>
<sequence length="56" mass="6687">MDISGNKMLHLKQDLAFLRQRLAECSEESAKQSIRREIMEKETYYNILADRQRLSK</sequence>
<evidence type="ECO:0000313" key="1">
    <source>
        <dbReference type="EMBL" id="CDB46223.1"/>
    </source>
</evidence>
<accession>R6I7Q5</accession>
<proteinExistence type="predicted"/>
<organism evidence="1">
    <name type="scientific">Phascolarctobacterium faecium</name>
    <dbReference type="NCBI Taxonomy" id="33025"/>
    <lineage>
        <taxon>Bacteria</taxon>
        <taxon>Bacillati</taxon>
        <taxon>Bacillota</taxon>
        <taxon>Negativicutes</taxon>
        <taxon>Acidaminococcales</taxon>
        <taxon>Acidaminococcaceae</taxon>
        <taxon>Phascolarctobacterium</taxon>
    </lineage>
</organism>
<gene>
    <name evidence="1" type="ORF">BN533_01280</name>
</gene>
<accession>A0A3G9HBQ7</accession>
<name>R6I7Q5_9FIRM</name>
<dbReference type="STRING" id="1262914.BN533_01280"/>
<dbReference type="HOGENOM" id="CLU_2918660_0_0_9"/>
<dbReference type="RefSeq" id="WP_021718180.1">
    <property type="nucleotide sequence ID" value="NZ_CALXOS010000003.1"/>
</dbReference>
<comment type="caution">
    <text evidence="1">The sequence shown here is derived from an EMBL/GenBank/DDBJ whole genome shotgun (WGS) entry which is preliminary data.</text>
</comment>
<dbReference type="AlphaFoldDB" id="R6I7Q5"/>
<protein>
    <submittedName>
        <fullName evidence="1">Uncharacterized protein</fullName>
    </submittedName>
</protein>
<reference evidence="1" key="1">
    <citation type="submission" date="2012-11" db="EMBL/GenBank/DDBJ databases">
        <title>Dependencies among metagenomic species, viruses, plasmids and units of genetic variation.</title>
        <authorList>
            <person name="Nielsen H.B."/>
            <person name="Almeida M."/>
            <person name="Juncker A.S."/>
            <person name="Rasmussen S."/>
            <person name="Li J."/>
            <person name="Sunagawa S."/>
            <person name="Plichta D."/>
            <person name="Gautier L."/>
            <person name="Le Chatelier E."/>
            <person name="Peletier E."/>
            <person name="Bonde I."/>
            <person name="Nielsen T."/>
            <person name="Manichanh C."/>
            <person name="Arumugam M."/>
            <person name="Batto J."/>
            <person name="Santos M.B.Q.D."/>
            <person name="Blom N."/>
            <person name="Borruel N."/>
            <person name="Burgdorf K.S."/>
            <person name="Boumezbeur F."/>
            <person name="Casellas F."/>
            <person name="Dore J."/>
            <person name="Guarner F."/>
            <person name="Hansen T."/>
            <person name="Hildebrand F."/>
            <person name="Kaas R.S."/>
            <person name="Kennedy S."/>
            <person name="Kristiansen K."/>
            <person name="Kultima J.R."/>
            <person name="Leonard P."/>
            <person name="Levenez F."/>
            <person name="Lund O."/>
            <person name="Moumen B."/>
            <person name="Le Paslier D."/>
            <person name="Pons N."/>
            <person name="Pedersen O."/>
            <person name="Prifti E."/>
            <person name="Qin J."/>
            <person name="Raes J."/>
            <person name="Tap J."/>
            <person name="Tims S."/>
            <person name="Ussery D.W."/>
            <person name="Yamada T."/>
            <person name="MetaHit consortium"/>
            <person name="Renault P."/>
            <person name="Sicheritz-Ponten T."/>
            <person name="Bork P."/>
            <person name="Wang J."/>
            <person name="Brunak S."/>
            <person name="Ehrlich S.D."/>
        </authorList>
    </citation>
    <scope>NUCLEOTIDE SEQUENCE [LARGE SCALE GENOMIC DNA]</scope>
</reference>